<comment type="caution">
    <text evidence="3">The sequence shown here is derived from an EMBL/GenBank/DDBJ whole genome shotgun (WGS) entry which is preliminary data.</text>
</comment>
<keyword evidence="1" id="KW-0812">Transmembrane</keyword>
<accession>A0ABW5ZBZ3</accession>
<keyword evidence="1" id="KW-1133">Transmembrane helix</keyword>
<keyword evidence="1" id="KW-0472">Membrane</keyword>
<evidence type="ECO:0000259" key="2">
    <source>
        <dbReference type="Pfam" id="PF20584"/>
    </source>
</evidence>
<evidence type="ECO:0000313" key="4">
    <source>
        <dbReference type="Proteomes" id="UP001597549"/>
    </source>
</evidence>
<gene>
    <name evidence="3" type="ORF">ACFSX9_11245</name>
</gene>
<feature type="transmembrane region" description="Helical" evidence="1">
    <location>
        <begin position="55"/>
        <end position="83"/>
    </location>
</feature>
<dbReference type="Pfam" id="PF20584">
    <property type="entry name" value="DUF6787"/>
    <property type="match status" value="1"/>
</dbReference>
<name>A0ABW5ZBZ3_9FLAO</name>
<feature type="transmembrane region" description="Helical" evidence="1">
    <location>
        <begin position="20"/>
        <end position="43"/>
    </location>
</feature>
<reference evidence="4" key="1">
    <citation type="journal article" date="2019" name="Int. J. Syst. Evol. Microbiol.">
        <title>The Global Catalogue of Microorganisms (GCM) 10K type strain sequencing project: providing services to taxonomists for standard genome sequencing and annotation.</title>
        <authorList>
            <consortium name="The Broad Institute Genomics Platform"/>
            <consortium name="The Broad Institute Genome Sequencing Center for Infectious Disease"/>
            <person name="Wu L."/>
            <person name="Ma J."/>
        </authorList>
    </citation>
    <scope>NUCLEOTIDE SEQUENCE [LARGE SCALE GENOMIC DNA]</scope>
    <source>
        <strain evidence="4">KCTC 52644</strain>
    </source>
</reference>
<dbReference type="EMBL" id="JBHUOL010000018">
    <property type="protein sequence ID" value="MFD2909302.1"/>
    <property type="molecule type" value="Genomic_DNA"/>
</dbReference>
<protein>
    <submittedName>
        <fullName evidence="3">DUF6787 family protein</fullName>
    </submittedName>
</protein>
<evidence type="ECO:0000256" key="1">
    <source>
        <dbReference type="SAM" id="Phobius"/>
    </source>
</evidence>
<keyword evidence="4" id="KW-1185">Reference proteome</keyword>
<proteinExistence type="predicted"/>
<organism evidence="3 4">
    <name type="scientific">Flavobacterium ardleyense</name>
    <dbReference type="NCBI Taxonomy" id="2038737"/>
    <lineage>
        <taxon>Bacteria</taxon>
        <taxon>Pseudomonadati</taxon>
        <taxon>Bacteroidota</taxon>
        <taxon>Flavobacteriia</taxon>
        <taxon>Flavobacteriales</taxon>
        <taxon>Flavobacteriaceae</taxon>
        <taxon>Flavobacterium</taxon>
    </lineage>
</organism>
<dbReference type="Proteomes" id="UP001597549">
    <property type="component" value="Unassembled WGS sequence"/>
</dbReference>
<evidence type="ECO:0000313" key="3">
    <source>
        <dbReference type="EMBL" id="MFD2909302.1"/>
    </source>
</evidence>
<dbReference type="InterPro" id="IPR046714">
    <property type="entry name" value="DUF6787"/>
</dbReference>
<feature type="domain" description="DUF6787" evidence="2">
    <location>
        <begin position="19"/>
        <end position="96"/>
    </location>
</feature>
<sequence length="110" mass="13299">MKKLKERWNVTSNWQITKIFIVFAITGYSSLKLAIPFLNLIGIPETFDPHWLYRVLRILLIFPIYQVLLVFVGFVFGEFDFFWQFEKKMLDRLRLGFISRYVDSKLKKEQ</sequence>
<dbReference type="RefSeq" id="WP_379807683.1">
    <property type="nucleotide sequence ID" value="NZ_JBHUOL010000018.1"/>
</dbReference>